<evidence type="ECO:0000313" key="3">
    <source>
        <dbReference type="Proteomes" id="UP000483018"/>
    </source>
</evidence>
<keyword evidence="1" id="KW-0812">Transmembrane</keyword>
<dbReference type="AlphaFoldDB" id="A0A7C8HGJ6"/>
<organism evidence="2 3">
    <name type="scientific">Defluviitalea raffinosedens</name>
    <dbReference type="NCBI Taxonomy" id="1450156"/>
    <lineage>
        <taxon>Bacteria</taxon>
        <taxon>Bacillati</taxon>
        <taxon>Bacillota</taxon>
        <taxon>Clostridia</taxon>
        <taxon>Lachnospirales</taxon>
        <taxon>Defluviitaleaceae</taxon>
        <taxon>Defluviitalea</taxon>
    </lineage>
</organism>
<gene>
    <name evidence="2" type="ORF">GND95_02105</name>
</gene>
<reference evidence="2 3" key="1">
    <citation type="submission" date="2019-12" db="EMBL/GenBank/DDBJ databases">
        <title>Defluviitalea raffinosedens, isolated from a biogas fermenter, genome sequencing and characterization.</title>
        <authorList>
            <person name="Rettenmaier R."/>
            <person name="Schneider M."/>
            <person name="Neuhaus K."/>
            <person name="Liebl W."/>
            <person name="Zverlov V."/>
        </authorList>
    </citation>
    <scope>NUCLEOTIDE SEQUENCE [LARGE SCALE GENOMIC DNA]</scope>
    <source>
        <strain evidence="2 3">249c-K6</strain>
    </source>
</reference>
<comment type="caution">
    <text evidence="2">The sequence shown here is derived from an EMBL/GenBank/DDBJ whole genome shotgun (WGS) entry which is preliminary data.</text>
</comment>
<keyword evidence="1" id="KW-0472">Membrane</keyword>
<accession>A0A7C8HGJ6</accession>
<sequence length="892" mass="100747">MKKKIKELWIKEEGNALLLVMLLVMCMLMIGGGIAGVASFHMEMSQAYKNTSSLYYAAQSGAEKIVDQLNKRLIEEMPKLMEESSKEAKNEIAPLKPKNLEEFMPSPDYSKLTYNIDPSNSSPYEGEFILLNRYQDLLKEKAIKTITVNTICEPDVVLMEIDYVIKNEKNYSVVHAELKPKIKSGKVEGLKVLSTATLKKEPFSAEIISKIILEGDIVISDLIGHKEFFLEEYRWMDENLIPNTFRSPILTFGDLVITNDAQVIIEGDVRAKGYIPPHKVVRSNGKKVYPELEEYGGIYVSHGGRLTVYGDVITLSNLHTIKKPNDGDTAITVHGDVFANSVVIEDDYPYINSAGKYNTERFLKDRVEGQKINIYGDVYIDNDIAIDRYVKGNGNEADITITGSVFGITNFDIHSSDPDPNKSSGIYAMGENTQISIGKNVFIHGNAFISFDEGENFSALYESVGAPYEEVNSIDAYAFPPDSDPIYLKLFKNSINTNRIRLNLKESAGNYFYAPYMISAMNASDTEGKVYRGNPDPSLENYSPEKIRNHSLFDDPEELKNLFNRGKVDESALGVINSKWNEKIFAGSSYTIKKIISNGLEFLKGEDRTINPYKRNYFIDGITNYDLLSNYRGIQGYMFIKRDIFYKGIDASSADHPLPVEMIFHGDIISNHSDVVNKLQPLDALDPIMGWKEDQPVYIYNSDYYENKELDIGSFYDKRHKPIKTVIIDKGSGTLTLKADTSSKKEFYGLIISNGRVVFDGVEKFTGVMISKGRIKDANGDGMEEQIFTEELAKGAYAGILIKNDLKIEYDPNVFFDIRCQDRSMKRVILDYLGFTNYLGNTSDVVQILKPSIDFENIQKVDFSSKSVIDIKNTQAYKGVRFEMKTLRQIDE</sequence>
<dbReference type="EMBL" id="WSLF01000001">
    <property type="protein sequence ID" value="KAE9637247.1"/>
    <property type="molecule type" value="Genomic_DNA"/>
</dbReference>
<keyword evidence="1" id="KW-1133">Transmembrane helix</keyword>
<proteinExistence type="predicted"/>
<dbReference type="RefSeq" id="WP_158739157.1">
    <property type="nucleotide sequence ID" value="NZ_WSLF01000001.1"/>
</dbReference>
<dbReference type="OrthoDB" id="2022450at2"/>
<evidence type="ECO:0000313" key="2">
    <source>
        <dbReference type="EMBL" id="KAE9637247.1"/>
    </source>
</evidence>
<feature type="transmembrane region" description="Helical" evidence="1">
    <location>
        <begin position="16"/>
        <end position="40"/>
    </location>
</feature>
<evidence type="ECO:0000256" key="1">
    <source>
        <dbReference type="SAM" id="Phobius"/>
    </source>
</evidence>
<name>A0A7C8HGJ6_9FIRM</name>
<dbReference type="Proteomes" id="UP000483018">
    <property type="component" value="Unassembled WGS sequence"/>
</dbReference>
<keyword evidence="3" id="KW-1185">Reference proteome</keyword>
<protein>
    <recommendedName>
        <fullName evidence="4">Type 4 fimbrial biogenesis protein PilX N-terminal domain-containing protein</fullName>
    </recommendedName>
</protein>
<evidence type="ECO:0008006" key="4">
    <source>
        <dbReference type="Google" id="ProtNLM"/>
    </source>
</evidence>